<reference evidence="1" key="1">
    <citation type="journal article" date="2014" name="Front. Microbiol.">
        <title>High frequency of phylogenetically diverse reductive dehalogenase-homologous genes in deep subseafloor sedimentary metagenomes.</title>
        <authorList>
            <person name="Kawai M."/>
            <person name="Futagami T."/>
            <person name="Toyoda A."/>
            <person name="Takaki Y."/>
            <person name="Nishi S."/>
            <person name="Hori S."/>
            <person name="Arai W."/>
            <person name="Tsubouchi T."/>
            <person name="Morono Y."/>
            <person name="Uchiyama I."/>
            <person name="Ito T."/>
            <person name="Fujiyama A."/>
            <person name="Inagaki F."/>
            <person name="Takami H."/>
        </authorList>
    </citation>
    <scope>NUCLEOTIDE SEQUENCE</scope>
    <source>
        <strain evidence="1">Expedition CK06-06</strain>
    </source>
</reference>
<sequence length="73" mass="8582">DQRLIISKTEIRVEVFWNGKWGYGHTTNWNRYWGNQLPAIISALAEFLDAAQTKKLIGILEEKRFTELTKELM</sequence>
<accession>X0TPA4</accession>
<dbReference type="EMBL" id="BARS01019845">
    <property type="protein sequence ID" value="GAF95393.1"/>
    <property type="molecule type" value="Genomic_DNA"/>
</dbReference>
<comment type="caution">
    <text evidence="1">The sequence shown here is derived from an EMBL/GenBank/DDBJ whole genome shotgun (WGS) entry which is preliminary data.</text>
</comment>
<name>X0TPA4_9ZZZZ</name>
<protein>
    <submittedName>
        <fullName evidence="1">Uncharacterized protein</fullName>
    </submittedName>
</protein>
<organism evidence="1">
    <name type="scientific">marine sediment metagenome</name>
    <dbReference type="NCBI Taxonomy" id="412755"/>
    <lineage>
        <taxon>unclassified sequences</taxon>
        <taxon>metagenomes</taxon>
        <taxon>ecological metagenomes</taxon>
    </lineage>
</organism>
<gene>
    <name evidence="1" type="ORF">S01H1_32087</name>
</gene>
<evidence type="ECO:0000313" key="1">
    <source>
        <dbReference type="EMBL" id="GAF95393.1"/>
    </source>
</evidence>
<feature type="non-terminal residue" evidence="1">
    <location>
        <position position="1"/>
    </location>
</feature>
<dbReference type="AlphaFoldDB" id="X0TPA4"/>
<proteinExistence type="predicted"/>